<evidence type="ECO:0000256" key="2">
    <source>
        <dbReference type="ARBA" id="ARBA00023125"/>
    </source>
</evidence>
<keyword evidence="2 4" id="KW-0238">DNA-binding</keyword>
<dbReference type="PANTHER" id="PTHR30055">
    <property type="entry name" value="HTH-TYPE TRANSCRIPTIONAL REGULATOR RUTR"/>
    <property type="match status" value="1"/>
</dbReference>
<dbReference type="Pfam" id="PF00440">
    <property type="entry name" value="TetR_N"/>
    <property type="match status" value="1"/>
</dbReference>
<comment type="caution">
    <text evidence="6">The sequence shown here is derived from an EMBL/GenBank/DDBJ whole genome shotgun (WGS) entry which is preliminary data.</text>
</comment>
<protein>
    <submittedName>
        <fullName evidence="6">Helix-turn-helix transcriptional regulator</fullName>
    </submittedName>
</protein>
<dbReference type="SUPFAM" id="SSF48498">
    <property type="entry name" value="Tetracyclin repressor-like, C-terminal domain"/>
    <property type="match status" value="1"/>
</dbReference>
<dbReference type="InterPro" id="IPR001647">
    <property type="entry name" value="HTH_TetR"/>
</dbReference>
<dbReference type="EMBL" id="VRSV01000001">
    <property type="protein sequence ID" value="TXK12647.1"/>
    <property type="molecule type" value="Genomic_DNA"/>
</dbReference>
<evidence type="ECO:0000259" key="5">
    <source>
        <dbReference type="PROSITE" id="PS50977"/>
    </source>
</evidence>
<evidence type="ECO:0000256" key="1">
    <source>
        <dbReference type="ARBA" id="ARBA00023015"/>
    </source>
</evidence>
<dbReference type="PANTHER" id="PTHR30055:SF234">
    <property type="entry name" value="HTH-TYPE TRANSCRIPTIONAL REGULATOR BETI"/>
    <property type="match status" value="1"/>
</dbReference>
<proteinExistence type="predicted"/>
<dbReference type="InterPro" id="IPR036271">
    <property type="entry name" value="Tet_transcr_reg_TetR-rel_C_sf"/>
</dbReference>
<dbReference type="InterPro" id="IPR049445">
    <property type="entry name" value="TetR_SbtR-like_C"/>
</dbReference>
<dbReference type="RefSeq" id="WP_147893359.1">
    <property type="nucleotide sequence ID" value="NZ_BAAANR010000001.1"/>
</dbReference>
<evidence type="ECO:0000313" key="7">
    <source>
        <dbReference type="Proteomes" id="UP000321034"/>
    </source>
</evidence>
<dbReference type="InterPro" id="IPR050109">
    <property type="entry name" value="HTH-type_TetR-like_transc_reg"/>
</dbReference>
<dbReference type="Gene3D" id="1.10.357.10">
    <property type="entry name" value="Tetracycline Repressor, domain 2"/>
    <property type="match status" value="1"/>
</dbReference>
<dbReference type="GO" id="GO:0003700">
    <property type="term" value="F:DNA-binding transcription factor activity"/>
    <property type="evidence" value="ECO:0007669"/>
    <property type="project" value="TreeGrafter"/>
</dbReference>
<dbReference type="Pfam" id="PF21597">
    <property type="entry name" value="TetR_C_43"/>
    <property type="match status" value="1"/>
</dbReference>
<dbReference type="Proteomes" id="UP000321034">
    <property type="component" value="Unassembled WGS sequence"/>
</dbReference>
<feature type="DNA-binding region" description="H-T-H motif" evidence="4">
    <location>
        <begin position="29"/>
        <end position="48"/>
    </location>
</feature>
<keyword evidence="7" id="KW-1185">Reference proteome</keyword>
<dbReference type="OrthoDB" id="3192968at2"/>
<dbReference type="GO" id="GO:0000976">
    <property type="term" value="F:transcription cis-regulatory region binding"/>
    <property type="evidence" value="ECO:0007669"/>
    <property type="project" value="TreeGrafter"/>
</dbReference>
<evidence type="ECO:0000313" key="6">
    <source>
        <dbReference type="EMBL" id="TXK12647.1"/>
    </source>
</evidence>
<keyword evidence="1" id="KW-0805">Transcription regulation</keyword>
<keyword evidence="3" id="KW-0804">Transcription</keyword>
<dbReference type="InterPro" id="IPR009057">
    <property type="entry name" value="Homeodomain-like_sf"/>
</dbReference>
<organism evidence="6 7">
    <name type="scientific">Microbacterium hatanonis</name>
    <dbReference type="NCBI Taxonomy" id="404366"/>
    <lineage>
        <taxon>Bacteria</taxon>
        <taxon>Bacillati</taxon>
        <taxon>Actinomycetota</taxon>
        <taxon>Actinomycetes</taxon>
        <taxon>Micrococcales</taxon>
        <taxon>Microbacteriaceae</taxon>
        <taxon>Microbacterium</taxon>
    </lineage>
</organism>
<gene>
    <name evidence="6" type="ORF">FVP77_04080</name>
</gene>
<evidence type="ECO:0000256" key="3">
    <source>
        <dbReference type="ARBA" id="ARBA00023163"/>
    </source>
</evidence>
<dbReference type="PROSITE" id="PS50977">
    <property type="entry name" value="HTH_TETR_2"/>
    <property type="match status" value="1"/>
</dbReference>
<name>A0A5C8I103_9MICO</name>
<reference evidence="6 7" key="1">
    <citation type="submission" date="2019-08" db="EMBL/GenBank/DDBJ databases">
        <authorList>
            <person name="Dong K."/>
        </authorList>
    </citation>
    <scope>NUCLEOTIDE SEQUENCE [LARGE SCALE GENOMIC DNA]</scope>
    <source>
        <strain evidence="6 7">JCM14558</strain>
    </source>
</reference>
<dbReference type="SUPFAM" id="SSF46689">
    <property type="entry name" value="Homeodomain-like"/>
    <property type="match status" value="1"/>
</dbReference>
<dbReference type="AlphaFoldDB" id="A0A5C8I103"/>
<evidence type="ECO:0000256" key="4">
    <source>
        <dbReference type="PROSITE-ProRule" id="PRU00335"/>
    </source>
</evidence>
<sequence length="183" mass="19296">MSSTVRADAARSRERILAVAKGRDAAELRLNDIARDAGVGVGTVYRHFPNVRALVEALSVESLRRLNEAAEAATREADAVVALRRFLADALALQLSDSGLQAVLVDLERSDPIVHSECTAARAQVSAGFGAVLVRAQATGAVRADLSAAQLQRLVCGVEHAVRLGSPADQQLLLDILIAGIRA</sequence>
<accession>A0A5C8I103</accession>
<feature type="domain" description="HTH tetR-type" evidence="5">
    <location>
        <begin position="6"/>
        <end position="66"/>
    </location>
</feature>